<reference evidence="3" key="1">
    <citation type="submission" date="2025-08" db="UniProtKB">
        <authorList>
            <consortium name="Ensembl"/>
        </authorList>
    </citation>
    <scope>IDENTIFICATION</scope>
</reference>
<name>A0A8C3I3U1_CHRPI</name>
<dbReference type="PANTHER" id="PTHR46888:SF11">
    <property type="entry name" value="SCAN BOX DOMAIN-CONTAINING PROTEIN"/>
    <property type="match status" value="1"/>
</dbReference>
<dbReference type="Ensembl" id="ENSCPBT00000032980.1">
    <property type="protein sequence ID" value="ENSCPBP00000028020.1"/>
    <property type="gene ID" value="ENSCPBG00000019807.1"/>
</dbReference>
<dbReference type="InterPro" id="IPR038269">
    <property type="entry name" value="SCAN_sf"/>
</dbReference>
<dbReference type="PROSITE" id="PS50804">
    <property type="entry name" value="SCAN_BOX"/>
    <property type="match status" value="1"/>
</dbReference>
<dbReference type="AlphaFoldDB" id="A0A8C3I3U1"/>
<dbReference type="Pfam" id="PF02023">
    <property type="entry name" value="SCAN"/>
    <property type="match status" value="1"/>
</dbReference>
<protein>
    <recommendedName>
        <fullName evidence="2">SCAN box domain-containing protein</fullName>
    </recommendedName>
</protein>
<evidence type="ECO:0000256" key="1">
    <source>
        <dbReference type="SAM" id="MobiDB-lite"/>
    </source>
</evidence>
<dbReference type="SUPFAM" id="SSF47353">
    <property type="entry name" value="Retrovirus capsid dimerization domain-like"/>
    <property type="match status" value="1"/>
</dbReference>
<dbReference type="Proteomes" id="UP000694380">
    <property type="component" value="Unplaced"/>
</dbReference>
<accession>A0A8C3I3U1</accession>
<sequence>MQRVTSKLQFEHEQKLADLRLLEKQKIAELEREREKEADQRKKEADEREERARKGRLELLAAEQETHKMEQETARLQIQVMEERRKSSPPGTPLPPRHEKNWERMCPIYNDTEDIEEFLSTFEHLCNLYQIPEGQRMPVLLTRLTGKAREVFNDLGEQEALDYERFKDSVLRRFKVTPESYRVKFREFKISKDCTFVECAYKLMGFVKKWVMGAKAHGSFEKLLDIITLEQFLDIVPDHVRAAVCDRDPESVLRAAEIADAHTQNRAREGYKTPGKTNHHSPQFKRREGFKNKPDSSKGVQGGLEGRNSHPRTEQVTCYHCGMLGPMRPDCPTLKGSPKPATPNAMANANPVVVNSQASHTEPSIGALCANAVSVVSEEFDLKTHIRAKYGGNNAEFISSAEVNGVRCMAWRDTAADITLVKASLVRKEDYLPGEDVTVVALSKYFVRVPLAKIHLKWKGLEGTMVVGVKDIIPKDIMIGKLIQTRHKRGLILRLCLWRVSPKVCLWKVAVWL</sequence>
<dbReference type="PANTHER" id="PTHR46888">
    <property type="entry name" value="ZINC KNUCKLE DOMAINCONTAINING PROTEIN-RELATED"/>
    <property type="match status" value="1"/>
</dbReference>
<keyword evidence="4" id="KW-1185">Reference proteome</keyword>
<dbReference type="OMA" id="VECAYKL"/>
<feature type="compositionally biased region" description="Basic and acidic residues" evidence="1">
    <location>
        <begin position="285"/>
        <end position="296"/>
    </location>
</feature>
<evidence type="ECO:0000313" key="3">
    <source>
        <dbReference type="Ensembl" id="ENSCPBP00000028020.1"/>
    </source>
</evidence>
<feature type="region of interest" description="Disordered" evidence="1">
    <location>
        <begin position="29"/>
        <end position="57"/>
    </location>
</feature>
<evidence type="ECO:0000259" key="2">
    <source>
        <dbReference type="PROSITE" id="PS50804"/>
    </source>
</evidence>
<dbReference type="Gene3D" id="1.10.4020.10">
    <property type="entry name" value="DNA breaking-rejoining enzymes"/>
    <property type="match status" value="1"/>
</dbReference>
<organism evidence="3 4">
    <name type="scientific">Chrysemys picta bellii</name>
    <name type="common">Western painted turtle</name>
    <name type="synonym">Emys bellii</name>
    <dbReference type="NCBI Taxonomy" id="8478"/>
    <lineage>
        <taxon>Eukaryota</taxon>
        <taxon>Metazoa</taxon>
        <taxon>Chordata</taxon>
        <taxon>Craniata</taxon>
        <taxon>Vertebrata</taxon>
        <taxon>Euteleostomi</taxon>
        <taxon>Archelosauria</taxon>
        <taxon>Testudinata</taxon>
        <taxon>Testudines</taxon>
        <taxon>Cryptodira</taxon>
        <taxon>Durocryptodira</taxon>
        <taxon>Testudinoidea</taxon>
        <taxon>Emydidae</taxon>
        <taxon>Chrysemys</taxon>
    </lineage>
</organism>
<proteinExistence type="predicted"/>
<dbReference type="GeneTree" id="ENSGT00940000165751"/>
<reference evidence="3" key="2">
    <citation type="submission" date="2025-09" db="UniProtKB">
        <authorList>
            <consortium name="Ensembl"/>
        </authorList>
    </citation>
    <scope>IDENTIFICATION</scope>
</reference>
<evidence type="ECO:0000313" key="4">
    <source>
        <dbReference type="Proteomes" id="UP000694380"/>
    </source>
</evidence>
<feature type="domain" description="SCAN box" evidence="2">
    <location>
        <begin position="182"/>
        <end position="260"/>
    </location>
</feature>
<dbReference type="InterPro" id="IPR003309">
    <property type="entry name" value="SCAN_dom"/>
</dbReference>
<feature type="region of interest" description="Disordered" evidence="1">
    <location>
        <begin position="258"/>
        <end position="312"/>
    </location>
</feature>